<keyword evidence="3" id="KW-1185">Reference proteome</keyword>
<evidence type="ECO:0000313" key="3">
    <source>
        <dbReference type="Proteomes" id="UP001208656"/>
    </source>
</evidence>
<dbReference type="Pfam" id="PF01883">
    <property type="entry name" value="FeS_assembly_P"/>
    <property type="match status" value="1"/>
</dbReference>
<name>A0ABT2WIQ5_9BACI</name>
<dbReference type="PANTHER" id="PTHR42831:SF1">
    <property type="entry name" value="FE-S PROTEIN MATURATION AUXILIARY FACTOR YITW"/>
    <property type="match status" value="1"/>
</dbReference>
<organism evidence="2 3">
    <name type="scientific">Pallidibacillus thermolactis</name>
    <dbReference type="NCBI Taxonomy" id="251051"/>
    <lineage>
        <taxon>Bacteria</taxon>
        <taxon>Bacillati</taxon>
        <taxon>Bacillota</taxon>
        <taxon>Bacilli</taxon>
        <taxon>Bacillales</taxon>
        <taxon>Bacillaceae</taxon>
        <taxon>Pallidibacillus</taxon>
    </lineage>
</organism>
<gene>
    <name evidence="2" type="ORF">OEV82_13960</name>
</gene>
<dbReference type="EMBL" id="JAOUSE010000059">
    <property type="protein sequence ID" value="MCU9595545.1"/>
    <property type="molecule type" value="Genomic_DNA"/>
</dbReference>
<proteinExistence type="predicted"/>
<dbReference type="Proteomes" id="UP001208656">
    <property type="component" value="Unassembled WGS sequence"/>
</dbReference>
<sequence>MNIEDKIYEELSFVFDPEFGVSIVDLGYIYQLSVDEEKNVMIKMTCISESAQIQEWLKSGVEFAVATVDGVKSVTVKIVSEPKWSPKMMKKGLKKELIGIKEK</sequence>
<dbReference type="PANTHER" id="PTHR42831">
    <property type="entry name" value="FE-S PROTEIN MATURATION AUXILIARY FACTOR YITW"/>
    <property type="match status" value="1"/>
</dbReference>
<dbReference type="Gene3D" id="3.30.300.130">
    <property type="entry name" value="Fe-S cluster assembly (FSCA)"/>
    <property type="match status" value="1"/>
</dbReference>
<protein>
    <submittedName>
        <fullName evidence="2">Iron-sulfur cluster assembly protein</fullName>
    </submittedName>
</protein>
<dbReference type="SUPFAM" id="SSF117916">
    <property type="entry name" value="Fe-S cluster assembly (FSCA) domain-like"/>
    <property type="match status" value="1"/>
</dbReference>
<accession>A0ABT2WIQ5</accession>
<feature type="domain" description="MIP18 family-like" evidence="1">
    <location>
        <begin position="4"/>
        <end position="76"/>
    </location>
</feature>
<reference evidence="2 3" key="1">
    <citation type="submission" date="2022-10" db="EMBL/GenBank/DDBJ databases">
        <title>Description of Fervidibacillus gen. nov. in the family Fervidibacillaceae fam. nov. with two species, Fervidibacillus albus sp. nov., and Fervidibacillus halotolerans sp. nov., isolated from tidal flat sediments.</title>
        <authorList>
            <person name="Kwon K.K."/>
            <person name="Yang S.-H."/>
        </authorList>
    </citation>
    <scope>NUCLEOTIDE SEQUENCE [LARGE SCALE GENOMIC DNA]</scope>
    <source>
        <strain evidence="2 3">DSM 23332</strain>
    </source>
</reference>
<comment type="caution">
    <text evidence="2">The sequence shown here is derived from an EMBL/GenBank/DDBJ whole genome shotgun (WGS) entry which is preliminary data.</text>
</comment>
<evidence type="ECO:0000313" key="2">
    <source>
        <dbReference type="EMBL" id="MCU9595545.1"/>
    </source>
</evidence>
<evidence type="ECO:0000259" key="1">
    <source>
        <dbReference type="Pfam" id="PF01883"/>
    </source>
</evidence>
<dbReference type="InterPro" id="IPR034904">
    <property type="entry name" value="FSCA_dom_sf"/>
</dbReference>
<dbReference type="InterPro" id="IPR052339">
    <property type="entry name" value="Fe-S_Maturation_MIP18"/>
</dbReference>
<dbReference type="RefSeq" id="WP_263062231.1">
    <property type="nucleotide sequence ID" value="NZ_JAOUSE010000059.1"/>
</dbReference>
<dbReference type="InterPro" id="IPR002744">
    <property type="entry name" value="MIP18-like"/>
</dbReference>